<dbReference type="GO" id="GO:0032259">
    <property type="term" value="P:methylation"/>
    <property type="evidence" value="ECO:0007669"/>
    <property type="project" value="UniProtKB-KW"/>
</dbReference>
<dbReference type="RefSeq" id="WP_121376767.1">
    <property type="nucleotide sequence ID" value="NZ_RBLC01000003.1"/>
</dbReference>
<gene>
    <name evidence="5" type="ORF">CLV94_2461</name>
</gene>
<evidence type="ECO:0000256" key="1">
    <source>
        <dbReference type="ARBA" id="ARBA00008361"/>
    </source>
</evidence>
<sequence>MKNWTGERLETFVYNRIAIEHLHRYSIATEYCSDKIVLDIACGEGYGSHLMSEKASFVYGVDIDNECISQAKLKYKKQNIEFLVGSTSKIPLEDNSVDIVVSYETIEHHDEHDEMMTEIKRVLKPNGLLIISTPDKLYYSDMRKLENEFHVKELYKEEFSDLASRYFSQTQLLSQIYNNGNSMVLDEQYLKELKFFSGDYAAIREKKWNALFLIIIASDGDFKRQNISVFDGGSISKKELVNEIQNSATYKAGHFILSPFKFLKRKLK</sequence>
<dbReference type="EMBL" id="RBLC01000003">
    <property type="protein sequence ID" value="RKS21826.1"/>
    <property type="molecule type" value="Genomic_DNA"/>
</dbReference>
<dbReference type="Gene3D" id="3.40.50.150">
    <property type="entry name" value="Vaccinia Virus protein VP39"/>
    <property type="match status" value="1"/>
</dbReference>
<dbReference type="InterPro" id="IPR013216">
    <property type="entry name" value="Methyltransf_11"/>
</dbReference>
<comment type="similarity">
    <text evidence="1">Belongs to the methyltransferase superfamily.</text>
</comment>
<feature type="domain" description="Methyltransferase type 11" evidence="4">
    <location>
        <begin position="38"/>
        <end position="131"/>
    </location>
</feature>
<evidence type="ECO:0000256" key="2">
    <source>
        <dbReference type="ARBA" id="ARBA00022603"/>
    </source>
</evidence>
<evidence type="ECO:0000313" key="5">
    <source>
        <dbReference type="EMBL" id="RKS21826.1"/>
    </source>
</evidence>
<dbReference type="PANTHER" id="PTHR44942:SF4">
    <property type="entry name" value="METHYLTRANSFERASE TYPE 11 DOMAIN-CONTAINING PROTEIN"/>
    <property type="match status" value="1"/>
</dbReference>
<keyword evidence="2 5" id="KW-0489">Methyltransferase</keyword>
<dbReference type="PANTHER" id="PTHR44942">
    <property type="entry name" value="METHYLTRANSF_11 DOMAIN-CONTAINING PROTEIN"/>
    <property type="match status" value="1"/>
</dbReference>
<keyword evidence="3 5" id="KW-0808">Transferase</keyword>
<evidence type="ECO:0000256" key="3">
    <source>
        <dbReference type="ARBA" id="ARBA00022679"/>
    </source>
</evidence>
<keyword evidence="6" id="KW-1185">Reference proteome</keyword>
<dbReference type="OrthoDB" id="3896938at2"/>
<dbReference type="AlphaFoldDB" id="A0A495M6X2"/>
<protein>
    <submittedName>
        <fullName evidence="5">Methyltransferase family protein</fullName>
    </submittedName>
</protein>
<proteinExistence type="inferred from homology"/>
<organism evidence="5 6">
    <name type="scientific">Flavobacterium endophyticum</name>
    <dbReference type="NCBI Taxonomy" id="1540163"/>
    <lineage>
        <taxon>Bacteria</taxon>
        <taxon>Pseudomonadati</taxon>
        <taxon>Bacteroidota</taxon>
        <taxon>Flavobacteriia</taxon>
        <taxon>Flavobacteriales</taxon>
        <taxon>Flavobacteriaceae</taxon>
        <taxon>Flavobacterium</taxon>
    </lineage>
</organism>
<accession>A0A495M6X2</accession>
<reference evidence="5 6" key="1">
    <citation type="submission" date="2018-10" db="EMBL/GenBank/DDBJ databases">
        <title>Genomic Encyclopedia of Archaeal and Bacterial Type Strains, Phase II (KMG-II): from individual species to whole genera.</title>
        <authorList>
            <person name="Goeker M."/>
        </authorList>
    </citation>
    <scope>NUCLEOTIDE SEQUENCE [LARGE SCALE GENOMIC DNA]</scope>
    <source>
        <strain evidence="5 6">DSM 29537</strain>
    </source>
</reference>
<dbReference type="InterPro" id="IPR029063">
    <property type="entry name" value="SAM-dependent_MTases_sf"/>
</dbReference>
<name>A0A495M6X2_9FLAO</name>
<dbReference type="Pfam" id="PF08241">
    <property type="entry name" value="Methyltransf_11"/>
    <property type="match status" value="1"/>
</dbReference>
<dbReference type="SUPFAM" id="SSF53335">
    <property type="entry name" value="S-adenosyl-L-methionine-dependent methyltransferases"/>
    <property type="match status" value="1"/>
</dbReference>
<evidence type="ECO:0000259" key="4">
    <source>
        <dbReference type="Pfam" id="PF08241"/>
    </source>
</evidence>
<dbReference type="Proteomes" id="UP000277579">
    <property type="component" value="Unassembled WGS sequence"/>
</dbReference>
<comment type="caution">
    <text evidence="5">The sequence shown here is derived from an EMBL/GenBank/DDBJ whole genome shotgun (WGS) entry which is preliminary data.</text>
</comment>
<dbReference type="CDD" id="cd02440">
    <property type="entry name" value="AdoMet_MTases"/>
    <property type="match status" value="1"/>
</dbReference>
<dbReference type="GO" id="GO:0008757">
    <property type="term" value="F:S-adenosylmethionine-dependent methyltransferase activity"/>
    <property type="evidence" value="ECO:0007669"/>
    <property type="project" value="InterPro"/>
</dbReference>
<evidence type="ECO:0000313" key="6">
    <source>
        <dbReference type="Proteomes" id="UP000277579"/>
    </source>
</evidence>
<dbReference type="InterPro" id="IPR051052">
    <property type="entry name" value="Diverse_substrate_MTase"/>
</dbReference>